<dbReference type="PANTHER" id="PTHR47549:SF1">
    <property type="entry name" value="GOLGI APPARATUS MEMBRANE PROTEIN TVP38"/>
    <property type="match status" value="1"/>
</dbReference>
<protein>
    <recommendedName>
        <fullName evidence="4">Golgi apparatus membrane protein TVP38</fullName>
    </recommendedName>
    <alternativeName>
        <fullName evidence="5">Golgi apparatus membrane protein tvp38</fullName>
    </alternativeName>
</protein>
<comment type="subcellular location">
    <subcellularLocation>
        <location evidence="2">Golgi apparatus membrane</location>
        <topology evidence="2">Multi-pass membrane protein</topology>
    </subcellularLocation>
</comment>
<evidence type="ECO:0000313" key="13">
    <source>
        <dbReference type="EMBL" id="OXG18328.1"/>
    </source>
</evidence>
<evidence type="ECO:0000256" key="11">
    <source>
        <dbReference type="SAM" id="Phobius"/>
    </source>
</evidence>
<comment type="function">
    <text evidence="1">Golgi membrane protein involved in vesicular trafficking and spindle migration.</text>
</comment>
<feature type="transmembrane region" description="Helical" evidence="11">
    <location>
        <begin position="236"/>
        <end position="258"/>
    </location>
</feature>
<reference evidence="13 14" key="1">
    <citation type="submission" date="2017-06" db="EMBL/GenBank/DDBJ databases">
        <title>Global population genomics of the pathogenic fungus Cryptococcus neoformans var. grubii.</title>
        <authorList>
            <person name="Cuomo C."/>
            <person name="Litvintseva A."/>
            <person name="Chen Y."/>
            <person name="Young S."/>
            <person name="Zeng Q."/>
            <person name="Chapman S."/>
            <person name="Gujja S."/>
            <person name="Saif S."/>
            <person name="Birren B."/>
        </authorList>
    </citation>
    <scope>NUCLEOTIDE SEQUENCE [LARGE SCALE GENOMIC DNA]</scope>
    <source>
        <strain evidence="13 14">Tu259-1</strain>
    </source>
</reference>
<organism evidence="13 14">
    <name type="scientific">Cryptococcus neoformans Tu259-1</name>
    <dbReference type="NCBI Taxonomy" id="1230072"/>
    <lineage>
        <taxon>Eukaryota</taxon>
        <taxon>Fungi</taxon>
        <taxon>Dikarya</taxon>
        <taxon>Basidiomycota</taxon>
        <taxon>Agaricomycotina</taxon>
        <taxon>Tremellomycetes</taxon>
        <taxon>Tremellales</taxon>
        <taxon>Cryptococcaceae</taxon>
        <taxon>Cryptococcus</taxon>
        <taxon>Cryptococcus neoformans species complex</taxon>
    </lineage>
</organism>
<evidence type="ECO:0000256" key="10">
    <source>
        <dbReference type="SAM" id="MobiDB-lite"/>
    </source>
</evidence>
<feature type="transmembrane region" description="Helical" evidence="11">
    <location>
        <begin position="171"/>
        <end position="192"/>
    </location>
</feature>
<evidence type="ECO:0000259" key="12">
    <source>
        <dbReference type="Pfam" id="PF09335"/>
    </source>
</evidence>
<dbReference type="GO" id="GO:0016192">
    <property type="term" value="P:vesicle-mediated transport"/>
    <property type="evidence" value="ECO:0007669"/>
    <property type="project" value="TreeGrafter"/>
</dbReference>
<evidence type="ECO:0000256" key="5">
    <source>
        <dbReference type="ARBA" id="ARBA00020673"/>
    </source>
</evidence>
<evidence type="ECO:0000256" key="3">
    <source>
        <dbReference type="ARBA" id="ARBA00008640"/>
    </source>
</evidence>
<keyword evidence="9 11" id="KW-0472">Membrane</keyword>
<feature type="transmembrane region" description="Helical" evidence="11">
    <location>
        <begin position="47"/>
        <end position="66"/>
    </location>
</feature>
<evidence type="ECO:0000313" key="14">
    <source>
        <dbReference type="Proteomes" id="UP000199727"/>
    </source>
</evidence>
<keyword evidence="8" id="KW-0333">Golgi apparatus</keyword>
<dbReference type="EMBL" id="AMKT01000056">
    <property type="protein sequence ID" value="OXG18328.1"/>
    <property type="molecule type" value="Genomic_DNA"/>
</dbReference>
<gene>
    <name evidence="13" type="ORF">C361_04451</name>
</gene>
<name>A0A854QHS7_CRYNE</name>
<dbReference type="PANTHER" id="PTHR47549">
    <property type="entry name" value="GOLGI APPARATUS MEMBRANE PROTEIN TVP38-RELATED"/>
    <property type="match status" value="1"/>
</dbReference>
<feature type="domain" description="VTT" evidence="12">
    <location>
        <begin position="110"/>
        <end position="219"/>
    </location>
</feature>
<dbReference type="InterPro" id="IPR051076">
    <property type="entry name" value="Golgi_membrane_TVP38/TMEM64"/>
</dbReference>
<sequence length="345" mass="37740">MPRLEHSPDRHNNPPLQHKFRSLWLRVKDLPYDALHRYHRLGRKGKASIWILATINLLILAAVIIITPARIGQWFNSLAISIKGMGWKGVVLCNIFAILSSHPPLFGFVPTLTLIGFVYGIWPGFLIAGIASMLGAGIAFLSVRSFFLGLFKKNDKWEAFGHVMRAKGLPLVIMIRFCPVPWGVSNGLFASIESVKFWHFMLANLTIQPKLLLVVFIGSRLTSLASDSTAHDPVRFWLNLISIIVSACISIATGVIIYRLTLQQMRKLDQTGTGLGDGELAAEALEENALLGDYDSGSGEDEAEFLTASNHRDREGNGNGLKVGGGAGIIRRNSSQDTAGGADLV</sequence>
<proteinExistence type="inferred from homology"/>
<evidence type="ECO:0000256" key="1">
    <source>
        <dbReference type="ARBA" id="ARBA00002978"/>
    </source>
</evidence>
<comment type="caution">
    <text evidence="13">The sequence shown here is derived from an EMBL/GenBank/DDBJ whole genome shotgun (WGS) entry which is preliminary data.</text>
</comment>
<dbReference type="InterPro" id="IPR032816">
    <property type="entry name" value="VTT_dom"/>
</dbReference>
<dbReference type="OrthoDB" id="166803at2759"/>
<evidence type="ECO:0000256" key="9">
    <source>
        <dbReference type="ARBA" id="ARBA00023136"/>
    </source>
</evidence>
<evidence type="ECO:0000256" key="7">
    <source>
        <dbReference type="ARBA" id="ARBA00022989"/>
    </source>
</evidence>
<dbReference type="Pfam" id="PF09335">
    <property type="entry name" value="VTT_dom"/>
    <property type="match status" value="1"/>
</dbReference>
<evidence type="ECO:0000256" key="8">
    <source>
        <dbReference type="ARBA" id="ARBA00023034"/>
    </source>
</evidence>
<dbReference type="Proteomes" id="UP000199727">
    <property type="component" value="Unassembled WGS sequence"/>
</dbReference>
<comment type="similarity">
    <text evidence="3">Belongs to the TVP38/TMEM64 family.</text>
</comment>
<feature type="region of interest" description="Disordered" evidence="10">
    <location>
        <begin position="308"/>
        <end position="345"/>
    </location>
</feature>
<feature type="transmembrane region" description="Helical" evidence="11">
    <location>
        <begin position="78"/>
        <end position="98"/>
    </location>
</feature>
<feature type="transmembrane region" description="Helical" evidence="11">
    <location>
        <begin position="128"/>
        <end position="151"/>
    </location>
</feature>
<evidence type="ECO:0000256" key="6">
    <source>
        <dbReference type="ARBA" id="ARBA00022692"/>
    </source>
</evidence>
<evidence type="ECO:0000256" key="4">
    <source>
        <dbReference type="ARBA" id="ARBA00013533"/>
    </source>
</evidence>
<feature type="transmembrane region" description="Helical" evidence="11">
    <location>
        <begin position="105"/>
        <end position="122"/>
    </location>
</feature>
<evidence type="ECO:0000256" key="2">
    <source>
        <dbReference type="ARBA" id="ARBA00004653"/>
    </source>
</evidence>
<keyword evidence="6 11" id="KW-0812">Transmembrane</keyword>
<keyword evidence="7 11" id="KW-1133">Transmembrane helix</keyword>
<feature type="compositionally biased region" description="Gly residues" evidence="10">
    <location>
        <begin position="317"/>
        <end position="328"/>
    </location>
</feature>
<accession>A0A854QHS7</accession>
<dbReference type="GO" id="GO:0000139">
    <property type="term" value="C:Golgi membrane"/>
    <property type="evidence" value="ECO:0007669"/>
    <property type="project" value="UniProtKB-SubCell"/>
</dbReference>
<dbReference type="GO" id="GO:0000022">
    <property type="term" value="P:mitotic spindle elongation"/>
    <property type="evidence" value="ECO:0007669"/>
    <property type="project" value="TreeGrafter"/>
</dbReference>
<dbReference type="AlphaFoldDB" id="A0A854QHS7"/>